<dbReference type="Proteomes" id="UP000176834">
    <property type="component" value="Unassembled WGS sequence"/>
</dbReference>
<dbReference type="EC" id="4.2.1.17" evidence="4"/>
<dbReference type="GO" id="GO:0070403">
    <property type="term" value="F:NAD+ binding"/>
    <property type="evidence" value="ECO:0007669"/>
    <property type="project" value="InterPro"/>
</dbReference>
<dbReference type="GO" id="GO:0006635">
    <property type="term" value="P:fatty acid beta-oxidation"/>
    <property type="evidence" value="ECO:0007669"/>
    <property type="project" value="UniProtKB-UniPathway"/>
</dbReference>
<dbReference type="InterPro" id="IPR029045">
    <property type="entry name" value="ClpP/crotonase-like_dom_sf"/>
</dbReference>
<keyword evidence="8" id="KW-0520">NAD</keyword>
<dbReference type="GO" id="GO:0016509">
    <property type="term" value="F:long-chain (3S)-3-hydroxyacyl-CoA dehydrogenase (NAD+) activity"/>
    <property type="evidence" value="ECO:0007669"/>
    <property type="project" value="TreeGrafter"/>
</dbReference>
<dbReference type="Gene3D" id="3.40.50.720">
    <property type="entry name" value="NAD(P)-binding Rossmann-like Domain"/>
    <property type="match status" value="1"/>
</dbReference>
<dbReference type="Gene3D" id="3.90.226.10">
    <property type="entry name" value="2-enoyl-CoA Hydratase, Chain A, domain 1"/>
    <property type="match status" value="1"/>
</dbReference>
<dbReference type="InterPro" id="IPR050136">
    <property type="entry name" value="FA_oxidation_alpha_subunit"/>
</dbReference>
<evidence type="ECO:0000256" key="3">
    <source>
        <dbReference type="ARBA" id="ARBA00008750"/>
    </source>
</evidence>
<dbReference type="SUPFAM" id="SSF52096">
    <property type="entry name" value="ClpP/crotonase"/>
    <property type="match status" value="1"/>
</dbReference>
<dbReference type="FunFam" id="3.90.226.10:FF:000011">
    <property type="entry name" value="Fatty acid oxidation complex subunit alpha"/>
    <property type="match status" value="1"/>
</dbReference>
<dbReference type="GO" id="GO:0004300">
    <property type="term" value="F:enoyl-CoA hydratase activity"/>
    <property type="evidence" value="ECO:0007669"/>
    <property type="project" value="UniProtKB-EC"/>
</dbReference>
<comment type="catalytic activity">
    <reaction evidence="12">
        <text>a (3S)-3-hydroxyacyl-CoA + NAD(+) = a 3-oxoacyl-CoA + NADH + H(+)</text>
        <dbReference type="Rhea" id="RHEA:22432"/>
        <dbReference type="ChEBI" id="CHEBI:15378"/>
        <dbReference type="ChEBI" id="CHEBI:57318"/>
        <dbReference type="ChEBI" id="CHEBI:57540"/>
        <dbReference type="ChEBI" id="CHEBI:57945"/>
        <dbReference type="ChEBI" id="CHEBI:90726"/>
        <dbReference type="EC" id="1.1.1.35"/>
    </reaction>
</comment>
<evidence type="ECO:0000256" key="5">
    <source>
        <dbReference type="ARBA" id="ARBA00022832"/>
    </source>
</evidence>
<dbReference type="PANTHER" id="PTHR43612:SF3">
    <property type="entry name" value="TRIFUNCTIONAL ENZYME SUBUNIT ALPHA, MITOCHONDRIAL"/>
    <property type="match status" value="1"/>
</dbReference>
<evidence type="ECO:0000256" key="2">
    <source>
        <dbReference type="ARBA" id="ARBA00007005"/>
    </source>
</evidence>
<dbReference type="Pfam" id="PF00725">
    <property type="entry name" value="3HCDH"/>
    <property type="match status" value="1"/>
</dbReference>
<keyword evidence="6" id="KW-0442">Lipid degradation</keyword>
<keyword evidence="5" id="KW-0276">Fatty acid metabolism</keyword>
<reference evidence="15 16" key="1">
    <citation type="journal article" date="2016" name="Nat. Commun.">
        <title>Thousands of microbial genomes shed light on interconnected biogeochemical processes in an aquifer system.</title>
        <authorList>
            <person name="Anantharaman K."/>
            <person name="Brown C.T."/>
            <person name="Hug L.A."/>
            <person name="Sharon I."/>
            <person name="Castelle C.J."/>
            <person name="Probst A.J."/>
            <person name="Thomas B.C."/>
            <person name="Singh A."/>
            <person name="Wilkins M.J."/>
            <person name="Karaoz U."/>
            <person name="Brodie E.L."/>
            <person name="Williams K.H."/>
            <person name="Hubbard S.S."/>
            <person name="Banfield J.F."/>
        </authorList>
    </citation>
    <scope>NUCLEOTIDE SEQUENCE [LARGE SCALE GENOMIC DNA]</scope>
</reference>
<evidence type="ECO:0000256" key="12">
    <source>
        <dbReference type="ARBA" id="ARBA00049556"/>
    </source>
</evidence>
<keyword evidence="7" id="KW-0560">Oxidoreductase</keyword>
<evidence type="ECO:0000256" key="9">
    <source>
        <dbReference type="ARBA" id="ARBA00023098"/>
    </source>
</evidence>
<dbReference type="AlphaFoldDB" id="A0A1F8F4I2"/>
<proteinExistence type="inferred from homology"/>
<dbReference type="CDD" id="cd06558">
    <property type="entry name" value="crotonase-like"/>
    <property type="match status" value="1"/>
</dbReference>
<dbReference type="InterPro" id="IPR006176">
    <property type="entry name" value="3-OHacyl-CoA_DH_NAD-bd"/>
</dbReference>
<dbReference type="PANTHER" id="PTHR43612">
    <property type="entry name" value="TRIFUNCTIONAL ENZYME SUBUNIT ALPHA"/>
    <property type="match status" value="1"/>
</dbReference>
<evidence type="ECO:0000259" key="13">
    <source>
        <dbReference type="Pfam" id="PF00725"/>
    </source>
</evidence>
<evidence type="ECO:0000256" key="1">
    <source>
        <dbReference type="ARBA" id="ARBA00005005"/>
    </source>
</evidence>
<sequence length="708" mass="78759">MTSAYRNFKTKLLENGVVIVGFDNQDKPVNILGKEILKEFWLIMLDAFNNKDVKAVVLTSLKNNPPSFIAGADINEIKNITNEKECRILVEQAHKMFRTMEESEKPIVAAIEGVCLGGGLELALACHWRVASDHPQTMLALPEVMLGIIPGFGGTQRLPKLIGLPPAIEIIATGKNIYPYKAIKSGLVDDLVGHAPVDNRKIDTIEKEVFVSVAIQRALELASDKKTRRKLDLKTKIAAWPILRKYTFSKARKMIMAQTGGFYPAPIMAVEAIEGGFRKSVYRGSMENESPKISKLAVSNLSKNLINIFFGTEDLKRTKTTAKPSGQLQTVGILGAGLMGAQIAGNLSEKGFGVLIKDLKPEFITNGIKRIAENESKNFAKRTITKPEYEQRLLRIYPTLNWSDFKNTDLVIEAIKEVLEWKQRLLSEFENVAKPDAIFATNTSSYTVSEIAENAKNKERCIAMHFFNPLRSMKLVEIGVADFTSPETVAAVISLAKKMGKLPLVVKDCPGFLVNRILSRYLIESILMIAEGIPIQDIDQAAKKFGMAIDSGRTMGPLELIDYVGIGTCVHVIESLKKLGPRIQGHPLIVDMAPKGKDPLRFWLNGKENQAVYQVLAEKHNWTRKKLPENEIIDRLILPMADEALRCLAERIVDSPDKIDLAMLYGAGFPAFRGGLLKWAKVQGAEQINNRLKELSNKFGSRFEPFES</sequence>
<dbReference type="InterPro" id="IPR036291">
    <property type="entry name" value="NAD(P)-bd_dom_sf"/>
</dbReference>
<dbReference type="Gene3D" id="1.10.1040.10">
    <property type="entry name" value="N-(1-d-carboxylethyl)-l-norvaline Dehydrogenase, domain 2"/>
    <property type="match status" value="2"/>
</dbReference>
<comment type="pathway">
    <text evidence="1">Lipid metabolism; fatty acid beta-oxidation.</text>
</comment>
<dbReference type="InterPro" id="IPR013328">
    <property type="entry name" value="6PGD_dom2"/>
</dbReference>
<evidence type="ECO:0000256" key="6">
    <source>
        <dbReference type="ARBA" id="ARBA00022963"/>
    </source>
</evidence>
<evidence type="ECO:0000313" key="15">
    <source>
        <dbReference type="EMBL" id="OGN07156.1"/>
    </source>
</evidence>
<dbReference type="InterPro" id="IPR001753">
    <property type="entry name" value="Enoyl-CoA_hydra/iso"/>
</dbReference>
<evidence type="ECO:0000256" key="4">
    <source>
        <dbReference type="ARBA" id="ARBA00012076"/>
    </source>
</evidence>
<organism evidence="15 16">
    <name type="scientific">Candidatus Yanofskybacteria bacterium RIFCSPHIGHO2_02_FULL_38_22b</name>
    <dbReference type="NCBI Taxonomy" id="1802673"/>
    <lineage>
        <taxon>Bacteria</taxon>
        <taxon>Candidatus Yanofskyibacteriota</taxon>
    </lineage>
</organism>
<dbReference type="EMBL" id="MGJN01000009">
    <property type="protein sequence ID" value="OGN07156.1"/>
    <property type="molecule type" value="Genomic_DNA"/>
</dbReference>
<comment type="caution">
    <text evidence="15">The sequence shown here is derived from an EMBL/GenBank/DDBJ whole genome shotgun (WGS) entry which is preliminary data.</text>
</comment>
<evidence type="ECO:0000313" key="16">
    <source>
        <dbReference type="Proteomes" id="UP000176834"/>
    </source>
</evidence>
<dbReference type="SUPFAM" id="SSF48179">
    <property type="entry name" value="6-phosphogluconate dehydrogenase C-terminal domain-like"/>
    <property type="match status" value="2"/>
</dbReference>
<keyword evidence="11" id="KW-0511">Multifunctional enzyme</keyword>
<dbReference type="FunFam" id="3.40.50.720:FF:000009">
    <property type="entry name" value="Fatty oxidation complex, alpha subunit"/>
    <property type="match status" value="1"/>
</dbReference>
<keyword evidence="9" id="KW-0443">Lipid metabolism</keyword>
<dbReference type="InterPro" id="IPR006108">
    <property type="entry name" value="3HC_DH_C"/>
</dbReference>
<dbReference type="SUPFAM" id="SSF51735">
    <property type="entry name" value="NAD(P)-binding Rossmann-fold domains"/>
    <property type="match status" value="1"/>
</dbReference>
<dbReference type="Pfam" id="PF02737">
    <property type="entry name" value="3HCDH_N"/>
    <property type="match status" value="1"/>
</dbReference>
<dbReference type="Pfam" id="PF00378">
    <property type="entry name" value="ECH_1"/>
    <property type="match status" value="1"/>
</dbReference>
<gene>
    <name evidence="15" type="ORF">A3B86_01985</name>
</gene>
<dbReference type="InterPro" id="IPR008927">
    <property type="entry name" value="6-PGluconate_DH-like_C_sf"/>
</dbReference>
<accession>A0A1F8F4I2</accession>
<keyword evidence="10" id="KW-0456">Lyase</keyword>
<evidence type="ECO:0000256" key="7">
    <source>
        <dbReference type="ARBA" id="ARBA00023002"/>
    </source>
</evidence>
<feature type="domain" description="3-hydroxyacyl-CoA dehydrogenase NAD binding" evidence="14">
    <location>
        <begin position="330"/>
        <end position="509"/>
    </location>
</feature>
<feature type="domain" description="3-hydroxyacyl-CoA dehydrogenase C-terminal" evidence="13">
    <location>
        <begin position="511"/>
        <end position="596"/>
    </location>
</feature>
<evidence type="ECO:0000256" key="8">
    <source>
        <dbReference type="ARBA" id="ARBA00023027"/>
    </source>
</evidence>
<evidence type="ECO:0000256" key="11">
    <source>
        <dbReference type="ARBA" id="ARBA00023268"/>
    </source>
</evidence>
<evidence type="ECO:0000259" key="14">
    <source>
        <dbReference type="Pfam" id="PF02737"/>
    </source>
</evidence>
<dbReference type="UniPathway" id="UPA00659"/>
<comment type="similarity">
    <text evidence="3">In the N-terminal section; belongs to the enoyl-CoA hydratase/isomerase family.</text>
</comment>
<comment type="similarity">
    <text evidence="2">In the central section; belongs to the 3-hydroxyacyl-CoA dehydrogenase family.</text>
</comment>
<name>A0A1F8F4I2_9BACT</name>
<evidence type="ECO:0000256" key="10">
    <source>
        <dbReference type="ARBA" id="ARBA00023239"/>
    </source>
</evidence>
<protein>
    <recommendedName>
        <fullName evidence="4">enoyl-CoA hydratase</fullName>
        <ecNumber evidence="4">4.2.1.17</ecNumber>
    </recommendedName>
</protein>